<sequence length="326" mass="33920">MNTTRRKFVAGSLAVGALPSSVLAQDQWPSRPLRIISGGSAGGGSDMFVRTLEARLKERLGQSLYIDNKPGAGGMLAAGLTSSAPPDGYTYYVSNVATNAIGLALYAKPTFDPVKDLPGVARISTLTNAVVVRADSGISSIGALIAYMRANPEKVFFGSAGVGTSSHLGGHLFVQKVGVDGKHVPYKGTAANVTALLAGEVLFSMDNLPLYVQHVKAGKLRLLAMTQSKRSPSFPDVPTIQEAAGIGEFDIFSWYGLSASTGTPKAILERMGGEVVSALKDPGIVAAVRELGAEAAPLGPAEYQAFVQAEIRKWAPIVKSSGASVS</sequence>
<keyword evidence="4" id="KW-1185">Reference proteome</keyword>
<feature type="signal peptide" evidence="2">
    <location>
        <begin position="1"/>
        <end position="24"/>
    </location>
</feature>
<dbReference type="Gene3D" id="3.40.190.150">
    <property type="entry name" value="Bordetella uptake gene, domain 1"/>
    <property type="match status" value="1"/>
</dbReference>
<dbReference type="Pfam" id="PF03401">
    <property type="entry name" value="TctC"/>
    <property type="match status" value="1"/>
</dbReference>
<dbReference type="PANTHER" id="PTHR42928:SF5">
    <property type="entry name" value="BLR1237 PROTEIN"/>
    <property type="match status" value="1"/>
</dbReference>
<dbReference type="PANTHER" id="PTHR42928">
    <property type="entry name" value="TRICARBOXYLATE-BINDING PROTEIN"/>
    <property type="match status" value="1"/>
</dbReference>
<proteinExistence type="inferred from homology"/>
<gene>
    <name evidence="3" type="ORF">ABIE13_003722</name>
</gene>
<dbReference type="SUPFAM" id="SSF53850">
    <property type="entry name" value="Periplasmic binding protein-like II"/>
    <property type="match status" value="1"/>
</dbReference>
<name>A0ABV2QC39_9BURK</name>
<accession>A0ABV2QC39</accession>
<organism evidence="3 4">
    <name type="scientific">Ottowia thiooxydans</name>
    <dbReference type="NCBI Taxonomy" id="219182"/>
    <lineage>
        <taxon>Bacteria</taxon>
        <taxon>Pseudomonadati</taxon>
        <taxon>Pseudomonadota</taxon>
        <taxon>Betaproteobacteria</taxon>
        <taxon>Burkholderiales</taxon>
        <taxon>Comamonadaceae</taxon>
        <taxon>Ottowia</taxon>
    </lineage>
</organism>
<feature type="chain" id="PRO_5045178475" evidence="2">
    <location>
        <begin position="25"/>
        <end position="326"/>
    </location>
</feature>
<comment type="similarity">
    <text evidence="1">Belongs to the UPF0065 (bug) family.</text>
</comment>
<evidence type="ECO:0000256" key="1">
    <source>
        <dbReference type="ARBA" id="ARBA00006987"/>
    </source>
</evidence>
<dbReference type="Proteomes" id="UP001549320">
    <property type="component" value="Unassembled WGS sequence"/>
</dbReference>
<dbReference type="Gene3D" id="3.40.190.10">
    <property type="entry name" value="Periplasmic binding protein-like II"/>
    <property type="match status" value="1"/>
</dbReference>
<keyword evidence="2" id="KW-0732">Signal</keyword>
<keyword evidence="3" id="KW-0675">Receptor</keyword>
<evidence type="ECO:0000256" key="2">
    <source>
        <dbReference type="SAM" id="SignalP"/>
    </source>
</evidence>
<dbReference type="EMBL" id="JBEPSH010000007">
    <property type="protein sequence ID" value="MET4578606.1"/>
    <property type="molecule type" value="Genomic_DNA"/>
</dbReference>
<dbReference type="CDD" id="cd07012">
    <property type="entry name" value="PBP2_Bug_TTT"/>
    <property type="match status" value="1"/>
</dbReference>
<reference evidence="3 4" key="1">
    <citation type="submission" date="2024-06" db="EMBL/GenBank/DDBJ databases">
        <title>Sorghum-associated microbial communities from plants grown in Nebraska, USA.</title>
        <authorList>
            <person name="Schachtman D."/>
        </authorList>
    </citation>
    <scope>NUCLEOTIDE SEQUENCE [LARGE SCALE GENOMIC DNA]</scope>
    <source>
        <strain evidence="3 4">2709</strain>
    </source>
</reference>
<protein>
    <submittedName>
        <fullName evidence="3">Tripartite-type tricarboxylate transporter receptor subunit TctC</fullName>
    </submittedName>
</protein>
<evidence type="ECO:0000313" key="4">
    <source>
        <dbReference type="Proteomes" id="UP001549320"/>
    </source>
</evidence>
<evidence type="ECO:0000313" key="3">
    <source>
        <dbReference type="EMBL" id="MET4578606.1"/>
    </source>
</evidence>
<dbReference type="InterPro" id="IPR005064">
    <property type="entry name" value="BUG"/>
</dbReference>
<comment type="caution">
    <text evidence="3">The sequence shown here is derived from an EMBL/GenBank/DDBJ whole genome shotgun (WGS) entry which is preliminary data.</text>
</comment>
<dbReference type="RefSeq" id="WP_354445988.1">
    <property type="nucleotide sequence ID" value="NZ_JBEPSH010000007.1"/>
</dbReference>
<dbReference type="InterPro" id="IPR042100">
    <property type="entry name" value="Bug_dom1"/>
</dbReference>
<dbReference type="PIRSF" id="PIRSF017082">
    <property type="entry name" value="YflP"/>
    <property type="match status" value="1"/>
</dbReference>